<evidence type="ECO:0000313" key="3">
    <source>
        <dbReference type="EMBL" id="CAJ1955999.1"/>
    </source>
</evidence>
<feature type="region of interest" description="Disordered" evidence="1">
    <location>
        <begin position="1"/>
        <end position="27"/>
    </location>
</feature>
<gene>
    <name evidence="3" type="ORF">CYCCA115_LOCUS16023</name>
</gene>
<feature type="compositionally biased region" description="Basic and acidic residues" evidence="1">
    <location>
        <begin position="131"/>
        <end position="146"/>
    </location>
</feature>
<feature type="compositionally biased region" description="Polar residues" evidence="1">
    <location>
        <begin position="1"/>
        <end position="20"/>
    </location>
</feature>
<dbReference type="InterPro" id="IPR005114">
    <property type="entry name" value="Helicase_assoc"/>
</dbReference>
<name>A0AAD2FXW6_9STRA</name>
<dbReference type="PANTHER" id="PTHR33418">
    <property type="entry name" value="HELICASE-ASSOCIATED"/>
    <property type="match status" value="1"/>
</dbReference>
<dbReference type="PANTHER" id="PTHR33418:SF1">
    <property type="entry name" value="HELICASE-ASSOCIATED DOMAIN-CONTAINING PROTEIN"/>
    <property type="match status" value="1"/>
</dbReference>
<reference evidence="3" key="1">
    <citation type="submission" date="2023-08" db="EMBL/GenBank/DDBJ databases">
        <authorList>
            <person name="Audoor S."/>
            <person name="Bilcke G."/>
        </authorList>
    </citation>
    <scope>NUCLEOTIDE SEQUENCE</scope>
</reference>
<dbReference type="EMBL" id="CAKOGP040001903">
    <property type="protein sequence ID" value="CAJ1955999.1"/>
    <property type="molecule type" value="Genomic_DNA"/>
</dbReference>
<dbReference type="Pfam" id="PF03457">
    <property type="entry name" value="HA"/>
    <property type="match status" value="2"/>
</dbReference>
<evidence type="ECO:0000256" key="1">
    <source>
        <dbReference type="SAM" id="MobiDB-lite"/>
    </source>
</evidence>
<protein>
    <recommendedName>
        <fullName evidence="2">Helicase-associated domain-containing protein</fullName>
    </recommendedName>
</protein>
<feature type="domain" description="Helicase-associated" evidence="2">
    <location>
        <begin position="168"/>
        <end position="235"/>
    </location>
</feature>
<feature type="region of interest" description="Disordered" evidence="1">
    <location>
        <begin position="120"/>
        <end position="151"/>
    </location>
</feature>
<feature type="domain" description="Helicase-associated" evidence="2">
    <location>
        <begin position="242"/>
        <end position="308"/>
    </location>
</feature>
<dbReference type="Proteomes" id="UP001295423">
    <property type="component" value="Unassembled WGS sequence"/>
</dbReference>
<keyword evidence="4" id="KW-1185">Reference proteome</keyword>
<comment type="caution">
    <text evidence="3">The sequence shown here is derived from an EMBL/GenBank/DDBJ whole genome shotgun (WGS) entry which is preliminary data.</text>
</comment>
<organism evidence="3 4">
    <name type="scientific">Cylindrotheca closterium</name>
    <dbReference type="NCBI Taxonomy" id="2856"/>
    <lineage>
        <taxon>Eukaryota</taxon>
        <taxon>Sar</taxon>
        <taxon>Stramenopiles</taxon>
        <taxon>Ochrophyta</taxon>
        <taxon>Bacillariophyta</taxon>
        <taxon>Bacillariophyceae</taxon>
        <taxon>Bacillariophycidae</taxon>
        <taxon>Bacillariales</taxon>
        <taxon>Bacillariaceae</taxon>
        <taxon>Cylindrotheca</taxon>
    </lineage>
</organism>
<evidence type="ECO:0000259" key="2">
    <source>
        <dbReference type="Pfam" id="PF03457"/>
    </source>
</evidence>
<sequence>MHYVSLSSTLDGHPPSTQNPEVPLPSPRRWSKALDAWRKNRLGLADACLYDIPVIAGRHAKKTTDATADYSIFHQPATDAFEPIPFGKRTRQQEAAINEMMQESLRYLFDTHNVSSLCRSPLSDQTPWDSDSSHDDSDSDAKEQERRPKRQRLSIDEYSTLRFRGYQTEAWEQRLEDLLSFREKEGHCSVPHSYRENPALARWVKRQRYQYKLRAERKTSTMTSSRVKILEDIGFVWDSHLAVWEERLSDLRKYRAQNGNCEVPTHYQANKKLATWVKCQRRQYKLYLAGRPSTMNAERVDILNKLGFSWDMQSSTKSRSSAP</sequence>
<dbReference type="AlphaFoldDB" id="A0AAD2FXW6"/>
<evidence type="ECO:0000313" key="4">
    <source>
        <dbReference type="Proteomes" id="UP001295423"/>
    </source>
</evidence>
<dbReference type="Gene3D" id="6.10.140.530">
    <property type="match status" value="2"/>
</dbReference>
<proteinExistence type="predicted"/>
<accession>A0AAD2FXW6</accession>